<reference evidence="2" key="1">
    <citation type="submission" date="2016-10" db="EMBL/GenBank/DDBJ databases">
        <authorList>
            <person name="Varghese N."/>
            <person name="Submissions S."/>
        </authorList>
    </citation>
    <scope>NUCLEOTIDE SEQUENCE [LARGE SCALE GENOMIC DNA]</scope>
    <source>
        <strain evidence="2">DSM 25232 / NCIMB 14723 / 92V</strain>
    </source>
</reference>
<name>A0A1H7T417_AQUAM</name>
<sequence>MKNLYFITFIGLLCCYSCSEDNGDSGNPGISDPAQIANIMNDNLVLPPGSFTVDPSTVQIDESISIGNGSSSTVPIASGQSMTNSISFNAPNGNVNAVGMRFGTTGPIYFVPVNTNGATAGTGNFDFLINQGICADLSQVCHDIKCYEFAQTSSGNISRANIRDVAMLCGNCDEPSCQGLVDVSDCGGLAGQDGSPRFNLTWSGSADLDLYVQDPNGETLSFNNTQSSSGGALDVDCTGNCSGGNSENITWANGGPSGTYQFYVNIFSGSSTSYTITVRDNGNTVNTFSGTISTGNSNTLTYTKN</sequence>
<evidence type="ECO:0000313" key="2">
    <source>
        <dbReference type="Proteomes" id="UP000198521"/>
    </source>
</evidence>
<dbReference type="EMBL" id="FOAB01000006">
    <property type="protein sequence ID" value="SEL79642.1"/>
    <property type="molecule type" value="Genomic_DNA"/>
</dbReference>
<dbReference type="Gene3D" id="2.60.120.380">
    <property type="match status" value="1"/>
</dbReference>
<proteinExistence type="predicted"/>
<organism evidence="1 2">
    <name type="scientific">Aquimarina amphilecti</name>
    <dbReference type="NCBI Taxonomy" id="1038014"/>
    <lineage>
        <taxon>Bacteria</taxon>
        <taxon>Pseudomonadati</taxon>
        <taxon>Bacteroidota</taxon>
        <taxon>Flavobacteriia</taxon>
        <taxon>Flavobacteriales</taxon>
        <taxon>Flavobacteriaceae</taxon>
        <taxon>Aquimarina</taxon>
    </lineage>
</organism>
<dbReference type="OrthoDB" id="1367892at2"/>
<gene>
    <name evidence="1" type="ORF">SAMN04487910_3281</name>
</gene>
<protein>
    <submittedName>
        <fullName evidence="1">Uncharacterized protein</fullName>
    </submittedName>
</protein>
<dbReference type="STRING" id="1038014.SAMN04487910_3281"/>
<evidence type="ECO:0000313" key="1">
    <source>
        <dbReference type="EMBL" id="SEL79642.1"/>
    </source>
</evidence>
<accession>A0A1H7T417</accession>
<keyword evidence="2" id="KW-1185">Reference proteome</keyword>
<dbReference type="AlphaFoldDB" id="A0A1H7T417"/>
<dbReference type="RefSeq" id="WP_091410473.1">
    <property type="nucleotide sequence ID" value="NZ_FOAB01000006.1"/>
</dbReference>
<dbReference type="Proteomes" id="UP000198521">
    <property type="component" value="Unassembled WGS sequence"/>
</dbReference>